<protein>
    <submittedName>
        <fullName evidence="1">Uncharacterized protein</fullName>
    </submittedName>
</protein>
<evidence type="ECO:0000313" key="2">
    <source>
        <dbReference type="Proteomes" id="UP001060170"/>
    </source>
</evidence>
<accession>A0ACC0DPA3</accession>
<evidence type="ECO:0000313" key="1">
    <source>
        <dbReference type="EMBL" id="KAI7936703.1"/>
    </source>
</evidence>
<comment type="caution">
    <text evidence="1">The sequence shown here is derived from an EMBL/GenBank/DDBJ whole genome shotgun (WGS) entry which is preliminary data.</text>
</comment>
<dbReference type="EMBL" id="CM045881">
    <property type="protein sequence ID" value="KAI7936703.1"/>
    <property type="molecule type" value="Genomic_DNA"/>
</dbReference>
<reference evidence="1 2" key="3">
    <citation type="journal article" date="2022" name="Microbiol. Spectr.">
        <title>Folding features and dynamics of 3D genome architecture in plant fungal pathogens.</title>
        <authorList>
            <person name="Xia C."/>
        </authorList>
    </citation>
    <scope>NUCLEOTIDE SEQUENCE [LARGE SCALE GENOMIC DNA]</scope>
    <source>
        <strain evidence="1 2">93-210</strain>
    </source>
</reference>
<dbReference type="Proteomes" id="UP001060170">
    <property type="component" value="Chromosome 17"/>
</dbReference>
<organism evidence="1 2">
    <name type="scientific">Puccinia striiformis f. sp. tritici</name>
    <dbReference type="NCBI Taxonomy" id="168172"/>
    <lineage>
        <taxon>Eukaryota</taxon>
        <taxon>Fungi</taxon>
        <taxon>Dikarya</taxon>
        <taxon>Basidiomycota</taxon>
        <taxon>Pucciniomycotina</taxon>
        <taxon>Pucciniomycetes</taxon>
        <taxon>Pucciniales</taxon>
        <taxon>Pucciniaceae</taxon>
        <taxon>Puccinia</taxon>
    </lineage>
</organism>
<sequence length="81" mass="9027">MAILVEDSTELLLVCVHEANLVGNVEPRMSHLLTGYEIWTDADWNQDTMNRNGRRTTTYTSSHQGDSRRSICSTGGLSRAS</sequence>
<proteinExistence type="predicted"/>
<gene>
    <name evidence="1" type="ORF">MJO28_015602</name>
</gene>
<reference evidence="2" key="2">
    <citation type="journal article" date="2018" name="Mol. Plant Microbe Interact.">
        <title>Genome sequence resources for the wheat stripe rust pathogen (Puccinia striiformis f. sp. tritici) and the barley stripe rust pathogen (Puccinia striiformis f. sp. hordei).</title>
        <authorList>
            <person name="Xia C."/>
            <person name="Wang M."/>
            <person name="Yin C."/>
            <person name="Cornejo O.E."/>
            <person name="Hulbert S.H."/>
            <person name="Chen X."/>
        </authorList>
    </citation>
    <scope>NUCLEOTIDE SEQUENCE [LARGE SCALE GENOMIC DNA]</scope>
    <source>
        <strain evidence="2">93-210</strain>
    </source>
</reference>
<reference evidence="2" key="1">
    <citation type="journal article" date="2018" name="BMC Genomics">
        <title>Genomic insights into host adaptation between the wheat stripe rust pathogen (Puccinia striiformis f. sp. tritici) and the barley stripe rust pathogen (Puccinia striiformis f. sp. hordei).</title>
        <authorList>
            <person name="Xia C."/>
            <person name="Wang M."/>
            <person name="Yin C."/>
            <person name="Cornejo O.E."/>
            <person name="Hulbert S.H."/>
            <person name="Chen X."/>
        </authorList>
    </citation>
    <scope>NUCLEOTIDE SEQUENCE [LARGE SCALE GENOMIC DNA]</scope>
    <source>
        <strain evidence="2">93-210</strain>
    </source>
</reference>
<name>A0ACC0DPA3_9BASI</name>
<keyword evidence="2" id="KW-1185">Reference proteome</keyword>